<evidence type="ECO:0000313" key="6">
    <source>
        <dbReference type="Proteomes" id="UP001265315"/>
    </source>
</evidence>
<dbReference type="Gene3D" id="1.20.120.530">
    <property type="entry name" value="GntR ligand-binding domain-like"/>
    <property type="match status" value="1"/>
</dbReference>
<accession>A0AAW8M3K6</accession>
<dbReference type="Proteomes" id="UP001265315">
    <property type="component" value="Unassembled WGS sequence"/>
</dbReference>
<sequence length="211" mass="23312">MSSFRNIRISFSTLKLPHDCASEACIDSLGHCQCSGGSGLEWQESFENVSIAECLGDARDIEHVTWLKRGSSIVNLLRDDFAPGSQGQLRFHVTTADLDRAATLLAQIDAETDVGGWGTLNKQFHMTLYGACQNERLIGLIATHHDAADRYVRLLLSNLDYEQQSQEEHRALLEACRDRNVDAASAVLQHHLLEGSRRFSAAAQSSSVSLR</sequence>
<keyword evidence="1" id="KW-0805">Transcription regulation</keyword>
<dbReference type="AlphaFoldDB" id="A0AAW8M3K6"/>
<evidence type="ECO:0000256" key="3">
    <source>
        <dbReference type="ARBA" id="ARBA00023163"/>
    </source>
</evidence>
<dbReference type="RefSeq" id="WP_236761795.1">
    <property type="nucleotide sequence ID" value="NZ_JAGIPM010000009.1"/>
</dbReference>
<dbReference type="Pfam" id="PF07729">
    <property type="entry name" value="FCD"/>
    <property type="match status" value="1"/>
</dbReference>
<reference evidence="5" key="1">
    <citation type="submission" date="2023-07" db="EMBL/GenBank/DDBJ databases">
        <title>Sorghum-associated microbial communities from plants grown in Nebraska, USA.</title>
        <authorList>
            <person name="Schachtman D."/>
        </authorList>
    </citation>
    <scope>NUCLEOTIDE SEQUENCE</scope>
    <source>
        <strain evidence="5">1457</strain>
    </source>
</reference>
<keyword evidence="2" id="KW-0238">DNA-binding</keyword>
<evidence type="ECO:0000259" key="4">
    <source>
        <dbReference type="SMART" id="SM00895"/>
    </source>
</evidence>
<evidence type="ECO:0000256" key="2">
    <source>
        <dbReference type="ARBA" id="ARBA00023125"/>
    </source>
</evidence>
<dbReference type="InterPro" id="IPR008920">
    <property type="entry name" value="TF_FadR/GntR_C"/>
</dbReference>
<dbReference type="GO" id="GO:0003677">
    <property type="term" value="F:DNA binding"/>
    <property type="evidence" value="ECO:0007669"/>
    <property type="project" value="UniProtKB-KW"/>
</dbReference>
<dbReference type="SUPFAM" id="SSF48008">
    <property type="entry name" value="GntR ligand-binding domain-like"/>
    <property type="match status" value="1"/>
</dbReference>
<protein>
    <recommendedName>
        <fullName evidence="4">GntR C-terminal domain-containing protein</fullName>
    </recommendedName>
</protein>
<dbReference type="InterPro" id="IPR011711">
    <property type="entry name" value="GntR_C"/>
</dbReference>
<gene>
    <name evidence="5" type="ORF">J2W61_005304</name>
</gene>
<evidence type="ECO:0000313" key="5">
    <source>
        <dbReference type="EMBL" id="MDR6705429.1"/>
    </source>
</evidence>
<keyword evidence="3" id="KW-0804">Transcription</keyword>
<feature type="domain" description="GntR C-terminal" evidence="4">
    <location>
        <begin position="73"/>
        <end position="194"/>
    </location>
</feature>
<comment type="caution">
    <text evidence="5">The sequence shown here is derived from an EMBL/GenBank/DDBJ whole genome shotgun (WGS) entry which is preliminary data.</text>
</comment>
<organism evidence="5 6">
    <name type="scientific">Agrobacterium tumefaciens</name>
    <dbReference type="NCBI Taxonomy" id="358"/>
    <lineage>
        <taxon>Bacteria</taxon>
        <taxon>Pseudomonadati</taxon>
        <taxon>Pseudomonadota</taxon>
        <taxon>Alphaproteobacteria</taxon>
        <taxon>Hyphomicrobiales</taxon>
        <taxon>Rhizobiaceae</taxon>
        <taxon>Rhizobium/Agrobacterium group</taxon>
        <taxon>Agrobacterium</taxon>
        <taxon>Agrobacterium tumefaciens complex</taxon>
    </lineage>
</organism>
<proteinExistence type="predicted"/>
<evidence type="ECO:0000256" key="1">
    <source>
        <dbReference type="ARBA" id="ARBA00023015"/>
    </source>
</evidence>
<dbReference type="EMBL" id="JAVDSW010000010">
    <property type="protein sequence ID" value="MDR6705429.1"/>
    <property type="molecule type" value="Genomic_DNA"/>
</dbReference>
<name>A0AAW8M3K6_AGRTU</name>
<dbReference type="SMART" id="SM00895">
    <property type="entry name" value="FCD"/>
    <property type="match status" value="1"/>
</dbReference>